<sequence length="73" mass="7961">MAQGKLRCGKWPSISGDDVAILFVDNHNLKLAYVIINKQRSIGGRSFFLPVLTVVYPDPSSKTCSVSGLEGKH</sequence>
<reference evidence="1 2" key="1">
    <citation type="journal article" date="2018" name="New Phytol.">
        <title>Phylogenomics of Endogonaceae and evolution of mycorrhizas within Mucoromycota.</title>
        <authorList>
            <person name="Chang Y."/>
            <person name="Desiro A."/>
            <person name="Na H."/>
            <person name="Sandor L."/>
            <person name="Lipzen A."/>
            <person name="Clum A."/>
            <person name="Barry K."/>
            <person name="Grigoriev I.V."/>
            <person name="Martin F.M."/>
            <person name="Stajich J.E."/>
            <person name="Smith M.E."/>
            <person name="Bonito G."/>
            <person name="Spatafora J.W."/>
        </authorList>
    </citation>
    <scope>NUCLEOTIDE SEQUENCE [LARGE SCALE GENOMIC DNA]</scope>
    <source>
        <strain evidence="1 2">GMNB39</strain>
    </source>
</reference>
<organism evidence="1 2">
    <name type="scientific">Jimgerdemannia flammicorona</name>
    <dbReference type="NCBI Taxonomy" id="994334"/>
    <lineage>
        <taxon>Eukaryota</taxon>
        <taxon>Fungi</taxon>
        <taxon>Fungi incertae sedis</taxon>
        <taxon>Mucoromycota</taxon>
        <taxon>Mucoromycotina</taxon>
        <taxon>Endogonomycetes</taxon>
        <taxon>Endogonales</taxon>
        <taxon>Endogonaceae</taxon>
        <taxon>Jimgerdemannia</taxon>
    </lineage>
</organism>
<dbReference type="EMBL" id="RBNI01000951">
    <property type="protein sequence ID" value="RUP51099.1"/>
    <property type="molecule type" value="Genomic_DNA"/>
</dbReference>
<accession>A0A433DJS8</accession>
<evidence type="ECO:0000313" key="2">
    <source>
        <dbReference type="Proteomes" id="UP000268093"/>
    </source>
</evidence>
<proteinExistence type="predicted"/>
<comment type="caution">
    <text evidence="1">The sequence shown here is derived from an EMBL/GenBank/DDBJ whole genome shotgun (WGS) entry which is preliminary data.</text>
</comment>
<keyword evidence="2" id="KW-1185">Reference proteome</keyword>
<name>A0A433DJS8_9FUNG</name>
<gene>
    <name evidence="1" type="ORF">BC936DRAFT_149879</name>
</gene>
<dbReference type="AlphaFoldDB" id="A0A433DJS8"/>
<evidence type="ECO:0000313" key="1">
    <source>
        <dbReference type="EMBL" id="RUP51099.1"/>
    </source>
</evidence>
<dbReference type="Proteomes" id="UP000268093">
    <property type="component" value="Unassembled WGS sequence"/>
</dbReference>
<protein>
    <submittedName>
        <fullName evidence="1">Uncharacterized protein</fullName>
    </submittedName>
</protein>